<sequence length="137" mass="14942">MAGVTLTLSRPGRPAKIWFKQQRDLGAGTRRLVDVIHAGNLARSDAEIRTQTARDTAVVRPFKIGHNDAQADLNRGVNALLVGSAIQTSSYVYIAEKSKNAAQARMLEVSLQIPPKLRKDLRQQPAGPRGPDVYESA</sequence>
<evidence type="ECO:0000313" key="3">
    <source>
        <dbReference type="Proteomes" id="UP000078113"/>
    </source>
</evidence>
<evidence type="ECO:0000313" key="2">
    <source>
        <dbReference type="EMBL" id="KAE8263302.1"/>
    </source>
</evidence>
<reference evidence="2" key="1">
    <citation type="submission" date="2016-04" db="EMBL/GenBank/DDBJ databases">
        <authorList>
            <person name="Nguyen H.D."/>
            <person name="Samba Siva P."/>
            <person name="Cullis J."/>
            <person name="Levesque C.A."/>
            <person name="Hambleton S."/>
        </authorList>
    </citation>
    <scope>NUCLEOTIDE SEQUENCE</scope>
    <source>
        <strain evidence="2">DAOMC 236422</strain>
    </source>
</reference>
<dbReference type="EMBL" id="LWDG02000669">
    <property type="protein sequence ID" value="KAE8263302.1"/>
    <property type="molecule type" value="Genomic_DNA"/>
</dbReference>
<feature type="region of interest" description="Disordered" evidence="1">
    <location>
        <begin position="117"/>
        <end position="137"/>
    </location>
</feature>
<name>A0A8X7N281_9BASI</name>
<comment type="caution">
    <text evidence="2">The sequence shown here is derived from an EMBL/GenBank/DDBJ whole genome shotgun (WGS) entry which is preliminary data.</text>
</comment>
<reference evidence="2" key="2">
    <citation type="journal article" date="2019" name="IMA Fungus">
        <title>Genome sequencing and comparison of five Tilletia species to identify candidate genes for the detection of regulated species infecting wheat.</title>
        <authorList>
            <person name="Nguyen H.D.T."/>
            <person name="Sultana T."/>
            <person name="Kesanakurti P."/>
            <person name="Hambleton S."/>
        </authorList>
    </citation>
    <scope>NUCLEOTIDE SEQUENCE</scope>
    <source>
        <strain evidence="2">DAOMC 236422</strain>
    </source>
</reference>
<protein>
    <submittedName>
        <fullName evidence="2">Uncharacterized protein</fullName>
    </submittedName>
</protein>
<keyword evidence="3" id="KW-1185">Reference proteome</keyword>
<organism evidence="2 3">
    <name type="scientific">Tilletia walkeri</name>
    <dbReference type="NCBI Taxonomy" id="117179"/>
    <lineage>
        <taxon>Eukaryota</taxon>
        <taxon>Fungi</taxon>
        <taxon>Dikarya</taxon>
        <taxon>Basidiomycota</taxon>
        <taxon>Ustilaginomycotina</taxon>
        <taxon>Exobasidiomycetes</taxon>
        <taxon>Tilletiales</taxon>
        <taxon>Tilletiaceae</taxon>
        <taxon>Tilletia</taxon>
    </lineage>
</organism>
<gene>
    <name evidence="2" type="ORF">A4X09_0g7265</name>
</gene>
<evidence type="ECO:0000256" key="1">
    <source>
        <dbReference type="SAM" id="MobiDB-lite"/>
    </source>
</evidence>
<proteinExistence type="predicted"/>
<dbReference type="Proteomes" id="UP000078113">
    <property type="component" value="Unassembled WGS sequence"/>
</dbReference>
<dbReference type="AlphaFoldDB" id="A0A8X7N281"/>
<accession>A0A8X7N281</accession>